<dbReference type="RefSeq" id="WP_338637509.1">
    <property type="nucleotide sequence ID" value="NZ_CP146516.1"/>
</dbReference>
<dbReference type="AlphaFoldDB" id="A0A369KV99"/>
<name>A0A369KV99_9BACT</name>
<sequence>MEKQNDNMKYVKRLVDNASCKRRFHLVYEAGSTPLKSVEVKCPHCGITVFEQANHPTVIIAREENLIKSPDGSESIIYECKFNS</sequence>
<protein>
    <submittedName>
        <fullName evidence="1">Uncharacterized protein</fullName>
    </submittedName>
</protein>
<dbReference type="Proteomes" id="UP000253934">
    <property type="component" value="Unassembled WGS sequence"/>
</dbReference>
<gene>
    <name evidence="1" type="ORF">DCC88_04200</name>
</gene>
<evidence type="ECO:0000313" key="1">
    <source>
        <dbReference type="EMBL" id="RDB36635.1"/>
    </source>
</evidence>
<comment type="caution">
    <text evidence="1">The sequence shown here is derived from an EMBL/GenBank/DDBJ whole genome shotgun (WGS) entry which is preliminary data.</text>
</comment>
<dbReference type="EMBL" id="QOVW01000058">
    <property type="protein sequence ID" value="RDB36635.1"/>
    <property type="molecule type" value="Genomic_DNA"/>
</dbReference>
<reference evidence="1" key="1">
    <citation type="submission" date="2018-04" db="EMBL/GenBank/DDBJ databases">
        <title>Draft genome sequence of the Candidatus Spirobacillus cienkowskii, a pathogen of freshwater Daphnia species, reconstructed from hemolymph metagenomic reads.</title>
        <authorList>
            <person name="Bresciani L."/>
            <person name="Lemos L.N."/>
            <person name="Wale N."/>
            <person name="Lin J.Y."/>
            <person name="Fernandes G.R."/>
            <person name="Duffy M.A."/>
            <person name="Rodrigues J.M."/>
        </authorList>
    </citation>
    <scope>NUCLEOTIDE SEQUENCE [LARGE SCALE GENOMIC DNA]</scope>
    <source>
        <strain evidence="1">Binning01</strain>
    </source>
</reference>
<organism evidence="1 2">
    <name type="scientific">Spirobacillus cienkowskii</name>
    <dbReference type="NCBI Taxonomy" id="495820"/>
    <lineage>
        <taxon>Bacteria</taxon>
        <taxon>Pseudomonadati</taxon>
        <taxon>Bdellovibrionota</taxon>
        <taxon>Oligoflexia</taxon>
        <taxon>Silvanigrellales</taxon>
        <taxon>Spirobacillus</taxon>
    </lineage>
</organism>
<keyword evidence="2" id="KW-1185">Reference proteome</keyword>
<accession>A0A369KV99</accession>
<proteinExistence type="predicted"/>
<evidence type="ECO:0000313" key="2">
    <source>
        <dbReference type="Proteomes" id="UP000253934"/>
    </source>
</evidence>